<gene>
    <name evidence="1" type="ORF">ACEG43_44855</name>
</gene>
<name>A0ABV4T112_9ACTN</name>
<organism evidence="1 2">
    <name type="scientific">Streptomyces aureus</name>
    <dbReference type="NCBI Taxonomy" id="193461"/>
    <lineage>
        <taxon>Bacteria</taxon>
        <taxon>Bacillati</taxon>
        <taxon>Actinomycetota</taxon>
        <taxon>Actinomycetes</taxon>
        <taxon>Kitasatosporales</taxon>
        <taxon>Streptomycetaceae</taxon>
        <taxon>Streptomyces</taxon>
    </lineage>
</organism>
<accession>A0ABV4T112</accession>
<dbReference type="EMBL" id="JBGOSP010000053">
    <property type="protein sequence ID" value="MFA3843181.1"/>
    <property type="molecule type" value="Genomic_DNA"/>
</dbReference>
<dbReference type="Proteomes" id="UP001571476">
    <property type="component" value="Unassembled WGS sequence"/>
</dbReference>
<proteinExistence type="predicted"/>
<evidence type="ECO:0000313" key="2">
    <source>
        <dbReference type="Proteomes" id="UP001571476"/>
    </source>
</evidence>
<comment type="caution">
    <text evidence="1">The sequence shown here is derived from an EMBL/GenBank/DDBJ whole genome shotgun (WGS) entry which is preliminary data.</text>
</comment>
<protein>
    <submittedName>
        <fullName evidence="1">Uncharacterized protein</fullName>
    </submittedName>
</protein>
<dbReference type="RefSeq" id="WP_372567034.1">
    <property type="nucleotide sequence ID" value="NZ_JBGOSP010000053.1"/>
</dbReference>
<sequence length="50" mass="5324">MKIADFPASAARASVAAALAEDRAADDITTLCGCQRHDGRDRLSTRTHLP</sequence>
<reference evidence="1 2" key="1">
    <citation type="submission" date="2024-08" db="EMBL/GenBank/DDBJ databases">
        <title>Genome sequence of Streptomyces aureus CACIA-1.46HGO.</title>
        <authorList>
            <person name="Evangelista-Martinez Z."/>
        </authorList>
    </citation>
    <scope>NUCLEOTIDE SEQUENCE [LARGE SCALE GENOMIC DNA]</scope>
    <source>
        <strain evidence="1 2">CACIA-1.46HGO</strain>
    </source>
</reference>
<keyword evidence="2" id="KW-1185">Reference proteome</keyword>
<evidence type="ECO:0000313" key="1">
    <source>
        <dbReference type="EMBL" id="MFA3843181.1"/>
    </source>
</evidence>